<evidence type="ECO:0000259" key="13">
    <source>
        <dbReference type="PROSITE" id="PS50109"/>
    </source>
</evidence>
<dbReference type="Pfam" id="PF01584">
    <property type="entry name" value="CheW"/>
    <property type="match status" value="1"/>
</dbReference>
<dbReference type="InterPro" id="IPR036641">
    <property type="entry name" value="HPT_dom_sf"/>
</dbReference>
<dbReference type="PROSITE" id="PS50894">
    <property type="entry name" value="HPT"/>
    <property type="match status" value="1"/>
</dbReference>
<evidence type="ECO:0000313" key="17">
    <source>
        <dbReference type="Proteomes" id="UP000184263"/>
    </source>
</evidence>
<accession>A0A1M6RMZ6</accession>
<sequence length="699" mass="75440">MDTNQYMDMFLDESHEHLQSLNEGLLSLEENPEDISVVNDIFRNAHTLKGMSATMGYNKIAELTHEMEDVLDLIRKEQLKLDEDIIDTLFKCLDSLEQMIDSVAGGDSEDVVDVSDLVAKLSSISKGDSAPAAAAPAPAAPQAAAPAESAPAAADISSMPLGDTDKDMLRQAKEGGMIGIHVQVTLSETCLLKSARSYMVMNALDELGDVIKSVPPAEDLEQEKFEHSFDILMVTGSDKKAVEDALSTISEIEKIVVEVVDPDKTAEAAAAPAPAPAPAPAAAPPKPAAPPAAKPAAKPAAAKPAAKPAAAAAKKGHQSQSVRVDIDKLDTLMNLMGELVINKVRLEQIGQAHRLGELTETLEQMDRVTTDLQNIVMKVRMVPVSAVFNRFPRMVRDVSKELNKEINLTIEGEETELDRTVIDEIGDPIMHLLRNSLDHGVEHPDEREAKGKPRTGEVGLIARHEGNNVVIMVTDDGKGIDANKIRSKAVEKGMISQEDADKLDDADAVRLVFLPGFSTAEKITDISGRGVGMDVVRSKIESLSGHVDVETKIDEGSVFKIKLPLTLAIIQAMLVKVQEEIYAIPLGSIDSTINIQPTDIKTVRNREVIVLRGEIIPIIRMEETLQIPHVKDPNEIFVVVVHAGEAKAGIVVDNLIGQQEIVIKTLGNLFTGLKMFSGATVLGDGRVALILDVATMMQQ</sequence>
<dbReference type="InterPro" id="IPR036061">
    <property type="entry name" value="CheW-like_dom_sf"/>
</dbReference>
<comment type="catalytic activity">
    <reaction evidence="1">
        <text>ATP + protein L-histidine = ADP + protein N-phospho-L-histidine.</text>
        <dbReference type="EC" id="2.7.13.3"/>
    </reaction>
</comment>
<dbReference type="CDD" id="cd16916">
    <property type="entry name" value="HATPase_CheA-like"/>
    <property type="match status" value="1"/>
</dbReference>
<dbReference type="PANTHER" id="PTHR43395:SF1">
    <property type="entry name" value="CHEMOTAXIS PROTEIN CHEA"/>
    <property type="match status" value="1"/>
</dbReference>
<feature type="domain" description="CheW-like" evidence="14">
    <location>
        <begin position="569"/>
        <end position="699"/>
    </location>
</feature>
<dbReference type="EMBL" id="FRBC01000002">
    <property type="protein sequence ID" value="SHK33891.1"/>
    <property type="molecule type" value="Genomic_DNA"/>
</dbReference>
<evidence type="ECO:0000256" key="2">
    <source>
        <dbReference type="ARBA" id="ARBA00012438"/>
    </source>
</evidence>
<dbReference type="PROSITE" id="PS50851">
    <property type="entry name" value="CHEW"/>
    <property type="match status" value="1"/>
</dbReference>
<keyword evidence="4" id="KW-0145">Chemotaxis</keyword>
<dbReference type="EC" id="2.7.13.3" evidence="2"/>
<dbReference type="Pfam" id="PF07194">
    <property type="entry name" value="P2"/>
    <property type="match status" value="1"/>
</dbReference>
<gene>
    <name evidence="16" type="ORF">SAMN05216582_102161</name>
</gene>
<keyword evidence="10" id="KW-0902">Two-component regulatory system</keyword>
<dbReference type="InterPro" id="IPR051315">
    <property type="entry name" value="Bact_Chemotaxis_CheA"/>
</dbReference>
<keyword evidence="6" id="KW-0808">Transferase</keyword>
<dbReference type="SMART" id="SM00387">
    <property type="entry name" value="HATPase_c"/>
    <property type="match status" value="1"/>
</dbReference>
<dbReference type="InterPro" id="IPR005467">
    <property type="entry name" value="His_kinase_dom"/>
</dbReference>
<evidence type="ECO:0000256" key="9">
    <source>
        <dbReference type="ARBA" id="ARBA00022840"/>
    </source>
</evidence>
<dbReference type="InterPro" id="IPR004358">
    <property type="entry name" value="Sig_transdc_His_kin-like_C"/>
</dbReference>
<dbReference type="Pfam" id="PF01627">
    <property type="entry name" value="Hpt"/>
    <property type="match status" value="1"/>
</dbReference>
<evidence type="ECO:0000256" key="5">
    <source>
        <dbReference type="ARBA" id="ARBA00022553"/>
    </source>
</evidence>
<feature type="region of interest" description="Disordered" evidence="12">
    <location>
        <begin position="128"/>
        <end position="164"/>
    </location>
</feature>
<dbReference type="OrthoDB" id="9803176at2"/>
<dbReference type="AlphaFoldDB" id="A0A1M6RMZ6"/>
<dbReference type="FunFam" id="3.30.565.10:FF:000016">
    <property type="entry name" value="Chemotaxis protein CheA, putative"/>
    <property type="match status" value="1"/>
</dbReference>
<name>A0A1M6RMZ6_SELRU</name>
<evidence type="ECO:0000256" key="8">
    <source>
        <dbReference type="ARBA" id="ARBA00022777"/>
    </source>
</evidence>
<feature type="compositionally biased region" description="Pro residues" evidence="12">
    <location>
        <begin position="273"/>
        <end position="293"/>
    </location>
</feature>
<dbReference type="Gene3D" id="1.20.120.160">
    <property type="entry name" value="HPT domain"/>
    <property type="match status" value="1"/>
</dbReference>
<dbReference type="GO" id="GO:0006935">
    <property type="term" value="P:chemotaxis"/>
    <property type="evidence" value="ECO:0007669"/>
    <property type="project" value="UniProtKB-KW"/>
</dbReference>
<evidence type="ECO:0000259" key="14">
    <source>
        <dbReference type="PROSITE" id="PS50851"/>
    </source>
</evidence>
<dbReference type="SMART" id="SM00260">
    <property type="entry name" value="CheW"/>
    <property type="match status" value="1"/>
</dbReference>
<dbReference type="SMART" id="SM00073">
    <property type="entry name" value="HPT"/>
    <property type="match status" value="1"/>
</dbReference>
<dbReference type="GO" id="GO:0005524">
    <property type="term" value="F:ATP binding"/>
    <property type="evidence" value="ECO:0007669"/>
    <property type="project" value="UniProtKB-KW"/>
</dbReference>
<evidence type="ECO:0000259" key="15">
    <source>
        <dbReference type="PROSITE" id="PS50894"/>
    </source>
</evidence>
<evidence type="ECO:0000256" key="11">
    <source>
        <dbReference type="PROSITE-ProRule" id="PRU00110"/>
    </source>
</evidence>
<protein>
    <recommendedName>
        <fullName evidence="3">Chemotaxis protein CheA</fullName>
        <ecNumber evidence="2">2.7.13.3</ecNumber>
    </recommendedName>
</protein>
<dbReference type="SUPFAM" id="SSF50341">
    <property type="entry name" value="CheW-like"/>
    <property type="match status" value="1"/>
</dbReference>
<evidence type="ECO:0000256" key="12">
    <source>
        <dbReference type="SAM" id="MobiDB-lite"/>
    </source>
</evidence>
<feature type="region of interest" description="Disordered" evidence="12">
    <location>
        <begin position="267"/>
        <end position="320"/>
    </location>
</feature>
<dbReference type="InterPro" id="IPR036890">
    <property type="entry name" value="HATPase_C_sf"/>
</dbReference>
<keyword evidence="9" id="KW-0067">ATP-binding</keyword>
<dbReference type="PANTHER" id="PTHR43395">
    <property type="entry name" value="SENSOR HISTIDINE KINASE CHEA"/>
    <property type="match status" value="1"/>
</dbReference>
<evidence type="ECO:0000256" key="7">
    <source>
        <dbReference type="ARBA" id="ARBA00022741"/>
    </source>
</evidence>
<evidence type="ECO:0000256" key="1">
    <source>
        <dbReference type="ARBA" id="ARBA00000085"/>
    </source>
</evidence>
<dbReference type="CDD" id="cd00731">
    <property type="entry name" value="CheA_reg"/>
    <property type="match status" value="1"/>
</dbReference>
<dbReference type="PROSITE" id="PS50109">
    <property type="entry name" value="HIS_KIN"/>
    <property type="match status" value="1"/>
</dbReference>
<dbReference type="Pfam" id="PF02895">
    <property type="entry name" value="H-kinase_dim"/>
    <property type="match status" value="1"/>
</dbReference>
<dbReference type="GO" id="GO:0000155">
    <property type="term" value="F:phosphorelay sensor kinase activity"/>
    <property type="evidence" value="ECO:0007669"/>
    <property type="project" value="InterPro"/>
</dbReference>
<evidence type="ECO:0000256" key="10">
    <source>
        <dbReference type="ARBA" id="ARBA00023012"/>
    </source>
</evidence>
<dbReference type="GO" id="GO:0005737">
    <property type="term" value="C:cytoplasm"/>
    <property type="evidence" value="ECO:0007669"/>
    <property type="project" value="InterPro"/>
</dbReference>
<keyword evidence="8 16" id="KW-0418">Kinase</keyword>
<evidence type="ECO:0000256" key="3">
    <source>
        <dbReference type="ARBA" id="ARBA00021495"/>
    </source>
</evidence>
<feature type="domain" description="HPt" evidence="15">
    <location>
        <begin position="1"/>
        <end position="103"/>
    </location>
</feature>
<feature type="domain" description="Histidine kinase" evidence="13">
    <location>
        <begin position="351"/>
        <end position="567"/>
    </location>
</feature>
<dbReference type="InterPro" id="IPR036097">
    <property type="entry name" value="HisK_dim/P_sf"/>
</dbReference>
<feature type="compositionally biased region" description="Low complexity" evidence="12">
    <location>
        <begin position="130"/>
        <end position="154"/>
    </location>
</feature>
<evidence type="ECO:0000256" key="6">
    <source>
        <dbReference type="ARBA" id="ARBA00022679"/>
    </source>
</evidence>
<dbReference type="SMART" id="SM01231">
    <property type="entry name" value="H-kinase_dim"/>
    <property type="match status" value="1"/>
</dbReference>
<dbReference type="InterPro" id="IPR003594">
    <property type="entry name" value="HATPase_dom"/>
</dbReference>
<proteinExistence type="predicted"/>
<reference evidence="16 17" key="1">
    <citation type="submission" date="2016-11" db="EMBL/GenBank/DDBJ databases">
        <authorList>
            <person name="Jaros S."/>
            <person name="Januszkiewicz K."/>
            <person name="Wedrychowicz H."/>
        </authorList>
    </citation>
    <scope>NUCLEOTIDE SEQUENCE [LARGE SCALE GENOMIC DNA]</scope>
    <source>
        <strain evidence="16 17">HD4</strain>
    </source>
</reference>
<feature type="compositionally biased region" description="Low complexity" evidence="12">
    <location>
        <begin position="294"/>
        <end position="313"/>
    </location>
</feature>
<dbReference type="Proteomes" id="UP000184263">
    <property type="component" value="Unassembled WGS sequence"/>
</dbReference>
<dbReference type="InterPro" id="IPR037006">
    <property type="entry name" value="CheA-like_homodim_sf"/>
</dbReference>
<dbReference type="SUPFAM" id="SSF47384">
    <property type="entry name" value="Homodimeric domain of signal transducing histidine kinase"/>
    <property type="match status" value="1"/>
</dbReference>
<dbReference type="Pfam" id="PF02518">
    <property type="entry name" value="HATPase_c"/>
    <property type="match status" value="1"/>
</dbReference>
<feature type="modified residue" description="Phosphohistidine" evidence="11">
    <location>
        <position position="46"/>
    </location>
</feature>
<dbReference type="InterPro" id="IPR004105">
    <property type="entry name" value="CheA-like_dim"/>
</dbReference>
<dbReference type="InterPro" id="IPR037052">
    <property type="entry name" value="CheA-like_P2_sf"/>
</dbReference>
<keyword evidence="5 11" id="KW-0597">Phosphoprotein</keyword>
<dbReference type="PRINTS" id="PR00344">
    <property type="entry name" value="BCTRLSENSOR"/>
</dbReference>
<dbReference type="Gene3D" id="1.10.287.560">
    <property type="entry name" value="Histidine kinase CheA-like, homodimeric domain"/>
    <property type="match status" value="1"/>
</dbReference>
<dbReference type="InterPro" id="IPR035891">
    <property type="entry name" value="CheY-binding_CheA"/>
</dbReference>
<dbReference type="InterPro" id="IPR008207">
    <property type="entry name" value="Sig_transdc_His_kin_Hpt_dom"/>
</dbReference>
<dbReference type="Gene3D" id="3.30.565.10">
    <property type="entry name" value="Histidine kinase-like ATPase, C-terminal domain"/>
    <property type="match status" value="1"/>
</dbReference>
<dbReference type="SUPFAM" id="SSF55052">
    <property type="entry name" value="CheY-binding domain of CheA"/>
    <property type="match status" value="1"/>
</dbReference>
<dbReference type="SUPFAM" id="SSF47226">
    <property type="entry name" value="Histidine-containing phosphotransfer domain, HPT domain"/>
    <property type="match status" value="1"/>
</dbReference>
<dbReference type="RefSeq" id="WP_073088091.1">
    <property type="nucleotide sequence ID" value="NZ_FRBC01000002.1"/>
</dbReference>
<keyword evidence="7" id="KW-0547">Nucleotide-binding</keyword>
<dbReference type="InterPro" id="IPR002545">
    <property type="entry name" value="CheW-lke_dom"/>
</dbReference>
<dbReference type="SUPFAM" id="SSF55874">
    <property type="entry name" value="ATPase domain of HSP90 chaperone/DNA topoisomerase II/histidine kinase"/>
    <property type="match status" value="1"/>
</dbReference>
<dbReference type="Gene3D" id="3.30.70.1110">
    <property type="entry name" value="Histidine kinase CheA-like, P2 response regulator-binding domain"/>
    <property type="match status" value="1"/>
</dbReference>
<organism evidence="16 17">
    <name type="scientific">Selenomonas ruminantium</name>
    <dbReference type="NCBI Taxonomy" id="971"/>
    <lineage>
        <taxon>Bacteria</taxon>
        <taxon>Bacillati</taxon>
        <taxon>Bacillota</taxon>
        <taxon>Negativicutes</taxon>
        <taxon>Selenomonadales</taxon>
        <taxon>Selenomonadaceae</taxon>
        <taxon>Selenomonas</taxon>
    </lineage>
</organism>
<evidence type="ECO:0000313" key="16">
    <source>
        <dbReference type="EMBL" id="SHK33891.1"/>
    </source>
</evidence>
<dbReference type="InterPro" id="IPR010808">
    <property type="entry name" value="CheA_P2-bd"/>
</dbReference>
<evidence type="ECO:0000256" key="4">
    <source>
        <dbReference type="ARBA" id="ARBA00022500"/>
    </source>
</evidence>
<dbReference type="CDD" id="cd00088">
    <property type="entry name" value="HPT"/>
    <property type="match status" value="1"/>
</dbReference>
<dbReference type="Gene3D" id="2.30.30.40">
    <property type="entry name" value="SH3 Domains"/>
    <property type="match status" value="1"/>
</dbReference>